<feature type="transmembrane region" description="Helical" evidence="6">
    <location>
        <begin position="170"/>
        <end position="191"/>
    </location>
</feature>
<evidence type="ECO:0000256" key="6">
    <source>
        <dbReference type="SAM" id="Phobius"/>
    </source>
</evidence>
<dbReference type="PROSITE" id="PS50850">
    <property type="entry name" value="MFS"/>
    <property type="match status" value="1"/>
</dbReference>
<keyword evidence="5 6" id="KW-0472">Membrane</keyword>
<name>A0A8J2K352_9HEXA</name>
<feature type="domain" description="Major facilitator superfamily (MFS) profile" evidence="7">
    <location>
        <begin position="26"/>
        <end position="282"/>
    </location>
</feature>
<dbReference type="Pfam" id="PF07690">
    <property type="entry name" value="MFS_1"/>
    <property type="match status" value="1"/>
</dbReference>
<dbReference type="InterPro" id="IPR050930">
    <property type="entry name" value="MFS_Vesicular_Transporter"/>
</dbReference>
<dbReference type="EMBL" id="CAJVCH010058012">
    <property type="protein sequence ID" value="CAG7719019.1"/>
    <property type="molecule type" value="Genomic_DNA"/>
</dbReference>
<comment type="subcellular location">
    <subcellularLocation>
        <location evidence="1">Membrane</location>
        <topology evidence="1">Multi-pass membrane protein</topology>
    </subcellularLocation>
</comment>
<organism evidence="8 9">
    <name type="scientific">Allacma fusca</name>
    <dbReference type="NCBI Taxonomy" id="39272"/>
    <lineage>
        <taxon>Eukaryota</taxon>
        <taxon>Metazoa</taxon>
        <taxon>Ecdysozoa</taxon>
        <taxon>Arthropoda</taxon>
        <taxon>Hexapoda</taxon>
        <taxon>Collembola</taxon>
        <taxon>Symphypleona</taxon>
        <taxon>Sminthuridae</taxon>
        <taxon>Allacma</taxon>
    </lineage>
</organism>
<evidence type="ECO:0000313" key="8">
    <source>
        <dbReference type="EMBL" id="CAG7719019.1"/>
    </source>
</evidence>
<feature type="transmembrane region" description="Helical" evidence="6">
    <location>
        <begin position="20"/>
        <end position="38"/>
    </location>
</feature>
<feature type="transmembrane region" description="Helical" evidence="6">
    <location>
        <begin position="91"/>
        <end position="112"/>
    </location>
</feature>
<keyword evidence="9" id="KW-1185">Reference proteome</keyword>
<dbReference type="PANTHER" id="PTHR23506">
    <property type="entry name" value="GH10249P"/>
    <property type="match status" value="1"/>
</dbReference>
<evidence type="ECO:0000256" key="3">
    <source>
        <dbReference type="ARBA" id="ARBA00022692"/>
    </source>
</evidence>
<gene>
    <name evidence="8" type="ORF">AFUS01_LOCUS8367</name>
</gene>
<dbReference type="OrthoDB" id="446368at2759"/>
<evidence type="ECO:0000256" key="4">
    <source>
        <dbReference type="ARBA" id="ARBA00022989"/>
    </source>
</evidence>
<keyword evidence="2" id="KW-0813">Transport</keyword>
<reference evidence="8" key="1">
    <citation type="submission" date="2021-06" db="EMBL/GenBank/DDBJ databases">
        <authorList>
            <person name="Hodson N. C."/>
            <person name="Mongue J. A."/>
            <person name="Jaron S. K."/>
        </authorList>
    </citation>
    <scope>NUCLEOTIDE SEQUENCE</scope>
</reference>
<evidence type="ECO:0000313" key="9">
    <source>
        <dbReference type="Proteomes" id="UP000708208"/>
    </source>
</evidence>
<dbReference type="AlphaFoldDB" id="A0A8J2K352"/>
<evidence type="ECO:0000256" key="5">
    <source>
        <dbReference type="ARBA" id="ARBA00023136"/>
    </source>
</evidence>
<sequence>MAPFYPAEAEAKGATASQYGMVFGIFELVAFVSSPVFGKYLHVLGPRRTFIAGILITGFNLSPVQTGLVFVIYGGIYALTAPAWGWLCDQLLGSFVITLFGEVTIFLGFLIIGPAAFLPTETVLWLTCLGLVVYGVGLGATMVASFIMALEEAVGHGFSDNVQTYGVISALWNSFFALGSFIGPSLGGVLLDIGGFRWASVFVLGTQLIVLALFSGFMLLTRKCGVKDKYSQNLTDTTPLLRPEDPCCSKMLLSGSFNSSEFGGQHYGTNDGLSRTFSSSSS</sequence>
<keyword evidence="4 6" id="KW-1133">Transmembrane helix</keyword>
<evidence type="ECO:0000256" key="2">
    <source>
        <dbReference type="ARBA" id="ARBA00022448"/>
    </source>
</evidence>
<feature type="transmembrane region" description="Helical" evidence="6">
    <location>
        <begin position="50"/>
        <end position="79"/>
    </location>
</feature>
<comment type="caution">
    <text evidence="8">The sequence shown here is derived from an EMBL/GenBank/DDBJ whole genome shotgun (WGS) entry which is preliminary data.</text>
</comment>
<dbReference type="GO" id="GO:0016020">
    <property type="term" value="C:membrane"/>
    <property type="evidence" value="ECO:0007669"/>
    <property type="project" value="UniProtKB-SubCell"/>
</dbReference>
<evidence type="ECO:0000256" key="1">
    <source>
        <dbReference type="ARBA" id="ARBA00004141"/>
    </source>
</evidence>
<dbReference type="GO" id="GO:0022857">
    <property type="term" value="F:transmembrane transporter activity"/>
    <property type="evidence" value="ECO:0007669"/>
    <property type="project" value="InterPro"/>
</dbReference>
<dbReference type="InterPro" id="IPR011701">
    <property type="entry name" value="MFS"/>
</dbReference>
<dbReference type="InterPro" id="IPR020846">
    <property type="entry name" value="MFS_dom"/>
</dbReference>
<protein>
    <recommendedName>
        <fullName evidence="7">Major facilitator superfamily (MFS) profile domain-containing protein</fullName>
    </recommendedName>
</protein>
<dbReference type="Proteomes" id="UP000708208">
    <property type="component" value="Unassembled WGS sequence"/>
</dbReference>
<accession>A0A8J2K352</accession>
<dbReference type="PANTHER" id="PTHR23506:SF26">
    <property type="entry name" value="MFS-TYPE TRANSPORTER SLC18B1"/>
    <property type="match status" value="1"/>
</dbReference>
<proteinExistence type="predicted"/>
<feature type="transmembrane region" description="Helical" evidence="6">
    <location>
        <begin position="124"/>
        <end position="150"/>
    </location>
</feature>
<evidence type="ECO:0000259" key="7">
    <source>
        <dbReference type="PROSITE" id="PS50850"/>
    </source>
</evidence>
<keyword evidence="3 6" id="KW-0812">Transmembrane</keyword>
<feature type="transmembrane region" description="Helical" evidence="6">
    <location>
        <begin position="198"/>
        <end position="220"/>
    </location>
</feature>